<feature type="transmembrane region" description="Helical" evidence="9">
    <location>
        <begin position="148"/>
        <end position="179"/>
    </location>
</feature>
<keyword evidence="8 9" id="KW-0472">Membrane</keyword>
<evidence type="ECO:0000256" key="2">
    <source>
        <dbReference type="ARBA" id="ARBA00007783"/>
    </source>
</evidence>
<feature type="transmembrane region" description="Helical" evidence="9">
    <location>
        <begin position="115"/>
        <end position="142"/>
    </location>
</feature>
<organism evidence="11 12">
    <name type="scientific">Skermanella cutis</name>
    <dbReference type="NCBI Taxonomy" id="2775420"/>
    <lineage>
        <taxon>Bacteria</taxon>
        <taxon>Pseudomonadati</taxon>
        <taxon>Pseudomonadota</taxon>
        <taxon>Alphaproteobacteria</taxon>
        <taxon>Rhodospirillales</taxon>
        <taxon>Azospirillaceae</taxon>
        <taxon>Skermanella</taxon>
    </lineage>
</organism>
<feature type="transmembrane region" description="Helical" evidence="9">
    <location>
        <begin position="74"/>
        <end position="94"/>
    </location>
</feature>
<dbReference type="InterPro" id="IPR013525">
    <property type="entry name" value="ABC2_TM"/>
</dbReference>
<feature type="transmembrane region" description="Helical" evidence="9">
    <location>
        <begin position="242"/>
        <end position="263"/>
    </location>
</feature>
<dbReference type="EMBL" id="CP067420">
    <property type="protein sequence ID" value="QQP89232.1"/>
    <property type="molecule type" value="Genomic_DNA"/>
</dbReference>
<dbReference type="InterPro" id="IPR047817">
    <property type="entry name" value="ABC2_TM_bact-type"/>
</dbReference>
<feature type="domain" description="ABC transmembrane type-2" evidence="10">
    <location>
        <begin position="39"/>
        <end position="263"/>
    </location>
</feature>
<gene>
    <name evidence="11" type="ORF">IGS68_25110</name>
</gene>
<evidence type="ECO:0000259" key="10">
    <source>
        <dbReference type="PROSITE" id="PS51012"/>
    </source>
</evidence>
<evidence type="ECO:0000256" key="1">
    <source>
        <dbReference type="ARBA" id="ARBA00004651"/>
    </source>
</evidence>
<keyword evidence="12" id="KW-1185">Reference proteome</keyword>
<evidence type="ECO:0000256" key="9">
    <source>
        <dbReference type="RuleBase" id="RU361157"/>
    </source>
</evidence>
<protein>
    <recommendedName>
        <fullName evidence="9">Transport permease protein</fullName>
    </recommendedName>
</protein>
<proteinExistence type="inferred from homology"/>
<keyword evidence="7" id="KW-0762">Sugar transport</keyword>
<dbReference type="PROSITE" id="PS51012">
    <property type="entry name" value="ABC_TM2"/>
    <property type="match status" value="1"/>
</dbReference>
<feature type="transmembrane region" description="Helical" evidence="9">
    <location>
        <begin position="38"/>
        <end position="62"/>
    </location>
</feature>
<keyword evidence="7" id="KW-0625">Polysaccharide transport</keyword>
<evidence type="ECO:0000256" key="5">
    <source>
        <dbReference type="ARBA" id="ARBA00022692"/>
    </source>
</evidence>
<comment type="subcellular location">
    <subcellularLocation>
        <location evidence="9">Cell inner membrane</location>
        <topology evidence="9">Multi-pass membrane protein</topology>
    </subcellularLocation>
    <subcellularLocation>
        <location evidence="1">Cell membrane</location>
        <topology evidence="1">Multi-pass membrane protein</topology>
    </subcellularLocation>
</comment>
<dbReference type="RefSeq" id="WP_201075229.1">
    <property type="nucleotide sequence ID" value="NZ_CP067420.1"/>
</dbReference>
<evidence type="ECO:0000256" key="6">
    <source>
        <dbReference type="ARBA" id="ARBA00022989"/>
    </source>
</evidence>
<evidence type="ECO:0000313" key="12">
    <source>
        <dbReference type="Proteomes" id="UP000595197"/>
    </source>
</evidence>
<dbReference type="Pfam" id="PF01061">
    <property type="entry name" value="ABC2_membrane"/>
    <property type="match status" value="1"/>
</dbReference>
<evidence type="ECO:0000256" key="7">
    <source>
        <dbReference type="ARBA" id="ARBA00023047"/>
    </source>
</evidence>
<keyword evidence="5 9" id="KW-0812">Transmembrane</keyword>
<keyword evidence="6 9" id="KW-1133">Transmembrane helix</keyword>
<keyword evidence="4 9" id="KW-1003">Cell membrane</keyword>
<feature type="transmembrane region" description="Helical" evidence="9">
    <location>
        <begin position="186"/>
        <end position="204"/>
    </location>
</feature>
<sequence>MTLPMLSRRRRSDRSNFNFGTVVNWTRQDFVDRYSGSVLGLAWVLIWPLVQVTIFTLIFSQIMGARLPGNSDTYAYSVYLVAGVVPWTAFANTISRVTTVFLDKKHILSKVRLSMPLLASYIVLSEAVTFAVTMAVFLMYLIAFGHPLGAGILFVPLIFVLQQVLAFSIGLICACLIVFIRDVKEIVGIVLQLWFWFTPIVYVADIVPEGIRGWLELNPSMLFIESYHQIFVHGGMPVLDDMVTLAVTGGVLLAASLLMLRALERDIRDFL</sequence>
<evidence type="ECO:0000256" key="8">
    <source>
        <dbReference type="ARBA" id="ARBA00023136"/>
    </source>
</evidence>
<dbReference type="PANTHER" id="PTHR30413">
    <property type="entry name" value="INNER MEMBRANE TRANSPORT PERMEASE"/>
    <property type="match status" value="1"/>
</dbReference>
<name>A0ABX7B507_9PROT</name>
<evidence type="ECO:0000256" key="4">
    <source>
        <dbReference type="ARBA" id="ARBA00022475"/>
    </source>
</evidence>
<dbReference type="Proteomes" id="UP000595197">
    <property type="component" value="Chromosome"/>
</dbReference>
<comment type="similarity">
    <text evidence="2 9">Belongs to the ABC-2 integral membrane protein family.</text>
</comment>
<dbReference type="PANTHER" id="PTHR30413:SF10">
    <property type="entry name" value="CAPSULE POLYSACCHARIDE EXPORT INNER-MEMBRANE PROTEIN CTRC"/>
    <property type="match status" value="1"/>
</dbReference>
<reference evidence="11" key="1">
    <citation type="submission" date="2021-02" db="EMBL/GenBank/DDBJ databases">
        <title>Skermanella TT6 skin isolate.</title>
        <authorList>
            <person name="Lee K."/>
            <person name="Ganzorig M."/>
        </authorList>
    </citation>
    <scope>NUCLEOTIDE SEQUENCE</scope>
    <source>
        <strain evidence="11">TT6</strain>
    </source>
</reference>
<evidence type="ECO:0000256" key="3">
    <source>
        <dbReference type="ARBA" id="ARBA00022448"/>
    </source>
</evidence>
<accession>A0ABX7B507</accession>
<keyword evidence="3 9" id="KW-0813">Transport</keyword>
<evidence type="ECO:0000313" key="11">
    <source>
        <dbReference type="EMBL" id="QQP89232.1"/>
    </source>
</evidence>